<dbReference type="Gene3D" id="3.30.565.10">
    <property type="entry name" value="Histidine kinase-like ATPase, C-terminal domain"/>
    <property type="match status" value="1"/>
</dbReference>
<dbReference type="PANTHER" id="PTHR43304">
    <property type="entry name" value="PHYTOCHROME-LIKE PROTEIN CPH1"/>
    <property type="match status" value="1"/>
</dbReference>
<dbReference type="SMART" id="SM00388">
    <property type="entry name" value="HisKA"/>
    <property type="match status" value="1"/>
</dbReference>
<dbReference type="PANTHER" id="PTHR43304:SF1">
    <property type="entry name" value="PAC DOMAIN-CONTAINING PROTEIN"/>
    <property type="match status" value="1"/>
</dbReference>
<feature type="domain" description="PAC" evidence="7">
    <location>
        <begin position="194"/>
        <end position="245"/>
    </location>
</feature>
<reference evidence="8 9" key="1">
    <citation type="submission" date="2021-07" db="EMBL/GenBank/DDBJ databases">
        <title>Paraburkholderia edwinii protects Aspergillus sp. from phenazines by acting as a toxin sponge.</title>
        <authorList>
            <person name="Dahlstrom K.M."/>
            <person name="Newman D.K."/>
        </authorList>
    </citation>
    <scope>NUCLEOTIDE SEQUENCE [LARGE SCALE GENOMIC DNA]</scope>
    <source>
        <strain evidence="8 9">Pe01</strain>
    </source>
</reference>
<dbReference type="PROSITE" id="PS50109">
    <property type="entry name" value="HIS_KIN"/>
    <property type="match status" value="1"/>
</dbReference>
<dbReference type="Gene3D" id="3.30.450.20">
    <property type="entry name" value="PAS domain"/>
    <property type="match status" value="1"/>
</dbReference>
<comment type="catalytic activity">
    <reaction evidence="1">
        <text>ATP + protein L-histidine = ADP + protein N-phospho-L-histidine.</text>
        <dbReference type="EC" id="2.7.13.3"/>
    </reaction>
</comment>
<dbReference type="InterPro" id="IPR005467">
    <property type="entry name" value="His_kinase_dom"/>
</dbReference>
<evidence type="ECO:0000256" key="2">
    <source>
        <dbReference type="ARBA" id="ARBA00012438"/>
    </source>
</evidence>
<sequence length="480" mass="52792">MMHICNAPHDDRHVASALSGLALDFARTPFDHAADRAGGAQPAAAAADIHWVPLDASEIGGDLLLIGEASEKLELTTTARAFILLLAAQTDFALRNVRLEARAVQAENAMQTAERNLLATEFALAEGQRISRTGSWRWNVRTQRMTASKELFRIYDLPDESNLSYRAFIERVYEDDRPLFEQALADAVAQCSVFKFEYRIAIHDGDIRYLCAEGHPNLDPEGGLEYVGIVRDVTERRLAAEALETAQADQARSLRFAAMGELAMSIIHEINQPLTAVMTNAETCLRWLVRSRPDLEQARQAATRTTRDAERVSKVVAGLRALSWKTGFAKTAVHIDDAIREVAMMLRSDIERNMISLRLELAATLPALGDRVQLQQVMLNLMRNAIEAMAGKDGPRRLQVSTAMLGKEAVQVTVHDNGVGFSADLTGRVFEAMYSTKKHGMGMGLSISRSIVQAHGGKLVVYSSPEQGTSFQFAVPCASD</sequence>
<keyword evidence="4" id="KW-0808">Transferase</keyword>
<dbReference type="InterPro" id="IPR013655">
    <property type="entry name" value="PAS_fold_3"/>
</dbReference>
<dbReference type="CDD" id="cd00130">
    <property type="entry name" value="PAS"/>
    <property type="match status" value="1"/>
</dbReference>
<dbReference type="Pfam" id="PF02518">
    <property type="entry name" value="HATPase_c"/>
    <property type="match status" value="1"/>
</dbReference>
<dbReference type="InterPro" id="IPR035965">
    <property type="entry name" value="PAS-like_dom_sf"/>
</dbReference>
<dbReference type="Pfam" id="PF08447">
    <property type="entry name" value="PAS_3"/>
    <property type="match status" value="1"/>
</dbReference>
<evidence type="ECO:0000313" key="9">
    <source>
        <dbReference type="Proteomes" id="UP000826462"/>
    </source>
</evidence>
<feature type="domain" description="Histidine kinase" evidence="6">
    <location>
        <begin position="265"/>
        <end position="479"/>
    </location>
</feature>
<evidence type="ECO:0000256" key="5">
    <source>
        <dbReference type="ARBA" id="ARBA00022777"/>
    </source>
</evidence>
<evidence type="ECO:0000259" key="6">
    <source>
        <dbReference type="PROSITE" id="PS50109"/>
    </source>
</evidence>
<dbReference type="SUPFAM" id="SSF55785">
    <property type="entry name" value="PYP-like sensor domain (PAS domain)"/>
    <property type="match status" value="1"/>
</dbReference>
<dbReference type="SUPFAM" id="SSF55874">
    <property type="entry name" value="ATPase domain of HSP90 chaperone/DNA topoisomerase II/histidine kinase"/>
    <property type="match status" value="1"/>
</dbReference>
<dbReference type="InterPro" id="IPR036890">
    <property type="entry name" value="HATPase_C_sf"/>
</dbReference>
<dbReference type="RefSeq" id="WP_219796135.1">
    <property type="nucleotide sequence ID" value="NZ_CP080095.1"/>
</dbReference>
<evidence type="ECO:0000259" key="7">
    <source>
        <dbReference type="PROSITE" id="PS50113"/>
    </source>
</evidence>
<protein>
    <recommendedName>
        <fullName evidence="2">histidine kinase</fullName>
        <ecNumber evidence="2">2.7.13.3</ecNumber>
    </recommendedName>
</protein>
<dbReference type="InterPro" id="IPR036097">
    <property type="entry name" value="HisK_dim/P_sf"/>
</dbReference>
<keyword evidence="9" id="KW-1185">Reference proteome</keyword>
<gene>
    <name evidence="8" type="ORF">KZJ38_12085</name>
</gene>
<dbReference type="InterPro" id="IPR000014">
    <property type="entry name" value="PAS"/>
</dbReference>
<name>A0ABX8UFG4_9BURK</name>
<dbReference type="InterPro" id="IPR003594">
    <property type="entry name" value="HATPase_dom"/>
</dbReference>
<dbReference type="SUPFAM" id="SSF47384">
    <property type="entry name" value="Homodimeric domain of signal transducing histidine kinase"/>
    <property type="match status" value="1"/>
</dbReference>
<evidence type="ECO:0000256" key="4">
    <source>
        <dbReference type="ARBA" id="ARBA00022679"/>
    </source>
</evidence>
<dbReference type="Gene3D" id="2.10.70.100">
    <property type="match status" value="1"/>
</dbReference>
<dbReference type="EC" id="2.7.13.3" evidence="2"/>
<dbReference type="Proteomes" id="UP000826462">
    <property type="component" value="Chromosome 1"/>
</dbReference>
<evidence type="ECO:0000256" key="3">
    <source>
        <dbReference type="ARBA" id="ARBA00022553"/>
    </source>
</evidence>
<dbReference type="Gene3D" id="1.10.287.130">
    <property type="match status" value="1"/>
</dbReference>
<organism evidence="8 9">
    <name type="scientific">Paraburkholderia edwinii</name>
    <dbReference type="NCBI Taxonomy" id="2861782"/>
    <lineage>
        <taxon>Bacteria</taxon>
        <taxon>Pseudomonadati</taxon>
        <taxon>Pseudomonadota</taxon>
        <taxon>Betaproteobacteria</taxon>
        <taxon>Burkholderiales</taxon>
        <taxon>Burkholderiaceae</taxon>
        <taxon>Paraburkholderia</taxon>
    </lineage>
</organism>
<dbReference type="InterPro" id="IPR004358">
    <property type="entry name" value="Sig_transdc_His_kin-like_C"/>
</dbReference>
<accession>A0ABX8UFG4</accession>
<dbReference type="InterPro" id="IPR052162">
    <property type="entry name" value="Sensor_kinase/Photoreceptor"/>
</dbReference>
<dbReference type="PRINTS" id="PR00344">
    <property type="entry name" value="BCTRLSENSOR"/>
</dbReference>
<dbReference type="Pfam" id="PF00512">
    <property type="entry name" value="HisKA"/>
    <property type="match status" value="1"/>
</dbReference>
<dbReference type="InterPro" id="IPR000700">
    <property type="entry name" value="PAS-assoc_C"/>
</dbReference>
<proteinExistence type="predicted"/>
<dbReference type="CDD" id="cd00082">
    <property type="entry name" value="HisKA"/>
    <property type="match status" value="1"/>
</dbReference>
<keyword evidence="3" id="KW-0597">Phosphoprotein</keyword>
<evidence type="ECO:0000256" key="1">
    <source>
        <dbReference type="ARBA" id="ARBA00000085"/>
    </source>
</evidence>
<dbReference type="InterPro" id="IPR003661">
    <property type="entry name" value="HisK_dim/P_dom"/>
</dbReference>
<evidence type="ECO:0000313" key="8">
    <source>
        <dbReference type="EMBL" id="QYD67141.1"/>
    </source>
</evidence>
<keyword evidence="5" id="KW-0418">Kinase</keyword>
<dbReference type="PROSITE" id="PS50113">
    <property type="entry name" value="PAC"/>
    <property type="match status" value="1"/>
</dbReference>
<dbReference type="EMBL" id="CP080095">
    <property type="protein sequence ID" value="QYD67141.1"/>
    <property type="molecule type" value="Genomic_DNA"/>
</dbReference>
<dbReference type="SMART" id="SM00387">
    <property type="entry name" value="HATPase_c"/>
    <property type="match status" value="1"/>
</dbReference>